<protein>
    <recommendedName>
        <fullName evidence="4">Glycine zipper family protein</fullName>
    </recommendedName>
</protein>
<keyword evidence="1" id="KW-0812">Transmembrane</keyword>
<dbReference type="RefSeq" id="WP_191100950.1">
    <property type="nucleotide sequence ID" value="NZ_JACXXH010000001.1"/>
</dbReference>
<evidence type="ECO:0000313" key="2">
    <source>
        <dbReference type="EMBL" id="MBD3862446.1"/>
    </source>
</evidence>
<dbReference type="EMBL" id="JACXXH010000001">
    <property type="protein sequence ID" value="MBD3862446.1"/>
    <property type="molecule type" value="Genomic_DNA"/>
</dbReference>
<keyword evidence="1" id="KW-0472">Membrane</keyword>
<dbReference type="Proteomes" id="UP000627521">
    <property type="component" value="Unassembled WGS sequence"/>
</dbReference>
<organism evidence="2 3">
    <name type="scientific">Olleya marilimosa</name>
    <dbReference type="NCBI Taxonomy" id="272164"/>
    <lineage>
        <taxon>Bacteria</taxon>
        <taxon>Pseudomonadati</taxon>
        <taxon>Bacteroidota</taxon>
        <taxon>Flavobacteriia</taxon>
        <taxon>Flavobacteriales</taxon>
        <taxon>Flavobacteriaceae</taxon>
    </lineage>
</organism>
<gene>
    <name evidence="2" type="ORF">IEG06_03210</name>
</gene>
<evidence type="ECO:0000256" key="1">
    <source>
        <dbReference type="SAM" id="Phobius"/>
    </source>
</evidence>
<feature type="transmembrane region" description="Helical" evidence="1">
    <location>
        <begin position="104"/>
        <end position="129"/>
    </location>
</feature>
<name>A0ABR8LQF5_9FLAO</name>
<keyword evidence="1" id="KW-1133">Transmembrane helix</keyword>
<sequence length="153" mass="17313">MQTFDNYITFFKGLKTELSSKKERRIYDDFVRVFNDLKLRNFSEVEHTVLHNELDLIDLKSSTNIKVLNKKLKQLLAFLKQKFNLITIGHYTNTYMPIGMCLGLVFGMALGPLSLTFGLLIGMVIGMALGSEKDKKAKAEGLVIDVKTSESCI</sequence>
<accession>A0ABR8LQF5</accession>
<proteinExistence type="predicted"/>
<evidence type="ECO:0008006" key="4">
    <source>
        <dbReference type="Google" id="ProtNLM"/>
    </source>
</evidence>
<comment type="caution">
    <text evidence="2">The sequence shown here is derived from an EMBL/GenBank/DDBJ whole genome shotgun (WGS) entry which is preliminary data.</text>
</comment>
<reference evidence="2 3" key="1">
    <citation type="submission" date="2020-09" db="EMBL/GenBank/DDBJ databases">
        <title>Bacillus nautilus sp. nov., Chryseoglobus crepusculi sp. nov, and Psychrobacter noctis sp. nov., isolated from deep-sea sponges from the equatorial Atlantic.</title>
        <authorList>
            <person name="Stennett H.L."/>
            <person name="Williams S.E."/>
        </authorList>
    </citation>
    <scope>NUCLEOTIDE SEQUENCE [LARGE SCALE GENOMIC DNA]</scope>
    <source>
        <strain evidence="2 3">28M-24</strain>
    </source>
</reference>
<evidence type="ECO:0000313" key="3">
    <source>
        <dbReference type="Proteomes" id="UP000627521"/>
    </source>
</evidence>
<keyword evidence="3" id="KW-1185">Reference proteome</keyword>